<evidence type="ECO:0000313" key="2">
    <source>
        <dbReference type="Proteomes" id="UP000004810"/>
    </source>
</evidence>
<protein>
    <submittedName>
        <fullName evidence="1">Uncharacterized protein</fullName>
    </submittedName>
</protein>
<name>J9EWP5_WUCBA</name>
<dbReference type="Proteomes" id="UP000004810">
    <property type="component" value="Unassembled WGS sequence"/>
</dbReference>
<evidence type="ECO:0000313" key="1">
    <source>
        <dbReference type="EMBL" id="EJW81592.1"/>
    </source>
</evidence>
<reference evidence="2" key="1">
    <citation type="submission" date="2012-08" db="EMBL/GenBank/DDBJ databases">
        <title>The Genome Sequence of Wuchereria bancrofti.</title>
        <authorList>
            <person name="Nutman T.B."/>
            <person name="Fink D.L."/>
            <person name="Russ C."/>
            <person name="Young S."/>
            <person name="Zeng Q."/>
            <person name="Koehrsen M."/>
            <person name="Alvarado L."/>
            <person name="Berlin A."/>
            <person name="Chapman S.B."/>
            <person name="Chen Z."/>
            <person name="Freedman E."/>
            <person name="Gellesch M."/>
            <person name="Goldberg J."/>
            <person name="Griggs A."/>
            <person name="Gujja S."/>
            <person name="Heilman E.R."/>
            <person name="Heiman D."/>
            <person name="Hepburn T."/>
            <person name="Howarth C."/>
            <person name="Jen D."/>
            <person name="Larson L."/>
            <person name="Lewis B."/>
            <person name="Mehta T."/>
            <person name="Park D."/>
            <person name="Pearson M."/>
            <person name="Roberts A."/>
            <person name="Saif S."/>
            <person name="Shea T."/>
            <person name="Shenoy N."/>
            <person name="Sisk P."/>
            <person name="Stolte C."/>
            <person name="Sykes S."/>
            <person name="Walk T."/>
            <person name="White J."/>
            <person name="Yandava C."/>
            <person name="Haas B."/>
            <person name="Henn M.R."/>
            <person name="Nusbaum C."/>
            <person name="Birren B."/>
        </authorList>
    </citation>
    <scope>NUCLEOTIDE SEQUENCE [LARGE SCALE GENOMIC DNA]</scope>
    <source>
        <strain evidence="2">NA</strain>
    </source>
</reference>
<organism evidence="1 2">
    <name type="scientific">Wuchereria bancrofti</name>
    <dbReference type="NCBI Taxonomy" id="6293"/>
    <lineage>
        <taxon>Eukaryota</taxon>
        <taxon>Metazoa</taxon>
        <taxon>Ecdysozoa</taxon>
        <taxon>Nematoda</taxon>
        <taxon>Chromadorea</taxon>
        <taxon>Rhabditida</taxon>
        <taxon>Spirurina</taxon>
        <taxon>Spiruromorpha</taxon>
        <taxon>Filarioidea</taxon>
        <taxon>Onchocercidae</taxon>
        <taxon>Wuchereria</taxon>
    </lineage>
</organism>
<sequence>MKFSVSATLSGIQINKSEKQRLKHVVNHSEDADTRLVKALRKMKRPYVNRQSDRPQALAGPAAVTVMQLPRRNLIQNYYFTIYGCFACNVQMFSNGYYI</sequence>
<proteinExistence type="predicted"/>
<dbReference type="EMBL" id="ADBV01003522">
    <property type="protein sequence ID" value="EJW81592.1"/>
    <property type="molecule type" value="Genomic_DNA"/>
</dbReference>
<comment type="caution">
    <text evidence="1">The sequence shown here is derived from an EMBL/GenBank/DDBJ whole genome shotgun (WGS) entry which is preliminary data.</text>
</comment>
<accession>J9EWP5</accession>
<dbReference type="AlphaFoldDB" id="J9EWP5"/>
<gene>
    <name evidence="1" type="ORF">WUBG_07502</name>
</gene>